<dbReference type="InterPro" id="IPR044878">
    <property type="entry name" value="UbiA_sf"/>
</dbReference>
<keyword evidence="5 8" id="KW-0812">Transmembrane</keyword>
<evidence type="ECO:0000256" key="3">
    <source>
        <dbReference type="ARBA" id="ARBA00022475"/>
    </source>
</evidence>
<dbReference type="GO" id="GO:0046428">
    <property type="term" value="F:1,4-dihydroxy-2-naphthoate polyprenyltransferase activity"/>
    <property type="evidence" value="ECO:0007669"/>
    <property type="project" value="UniProtKB-UniRule"/>
</dbReference>
<dbReference type="InterPro" id="IPR000537">
    <property type="entry name" value="UbiA_prenyltransferase"/>
</dbReference>
<dbReference type="InterPro" id="IPR004657">
    <property type="entry name" value="MenA"/>
</dbReference>
<evidence type="ECO:0000256" key="4">
    <source>
        <dbReference type="ARBA" id="ARBA00022679"/>
    </source>
</evidence>
<feature type="transmembrane region" description="Helical" evidence="8">
    <location>
        <begin position="90"/>
        <end position="111"/>
    </location>
</feature>
<dbReference type="UniPathway" id="UPA00079">
    <property type="reaction ID" value="UER00168"/>
</dbReference>
<feature type="transmembrane region" description="Helical" evidence="8">
    <location>
        <begin position="176"/>
        <end position="193"/>
    </location>
</feature>
<dbReference type="HAMAP" id="MF_01937">
    <property type="entry name" value="MenA_1"/>
    <property type="match status" value="1"/>
</dbReference>
<dbReference type="OrthoDB" id="9767568at2"/>
<keyword evidence="7 8" id="KW-0472">Membrane</keyword>
<dbReference type="Gene3D" id="1.10.357.140">
    <property type="entry name" value="UbiA prenyltransferase"/>
    <property type="match status" value="1"/>
</dbReference>
<feature type="transmembrane region" description="Helical" evidence="8">
    <location>
        <begin position="117"/>
        <end position="135"/>
    </location>
</feature>
<reference evidence="10 11" key="1">
    <citation type="submission" date="2016-01" db="EMBL/GenBank/DDBJ databases">
        <authorList>
            <person name="McClelland M."/>
            <person name="Jain A."/>
            <person name="Saraogi P."/>
            <person name="Mendelson R."/>
            <person name="Westerman R."/>
            <person name="SanMiguel P."/>
            <person name="Csonka L."/>
        </authorList>
    </citation>
    <scope>NUCLEOTIDE SEQUENCE [LARGE SCALE GENOMIC DNA]</scope>
    <source>
        <strain evidence="10 11">R-53146</strain>
    </source>
</reference>
<name>A0A0X3ANC3_9FLAO</name>
<dbReference type="GO" id="GO:0005886">
    <property type="term" value="C:plasma membrane"/>
    <property type="evidence" value="ECO:0007669"/>
    <property type="project" value="UniProtKB-SubCell"/>
</dbReference>
<dbReference type="GO" id="GO:0042371">
    <property type="term" value="P:vitamin K biosynthetic process"/>
    <property type="evidence" value="ECO:0007669"/>
    <property type="project" value="TreeGrafter"/>
</dbReference>
<keyword evidence="4 8" id="KW-0808">Transferase</keyword>
<evidence type="ECO:0000256" key="8">
    <source>
        <dbReference type="HAMAP-Rule" id="MF_01937"/>
    </source>
</evidence>
<dbReference type="PANTHER" id="PTHR13929:SF0">
    <property type="entry name" value="UBIA PRENYLTRANSFERASE DOMAIN-CONTAINING PROTEIN 1"/>
    <property type="match status" value="1"/>
</dbReference>
<dbReference type="Proteomes" id="UP000182761">
    <property type="component" value="Unassembled WGS sequence"/>
</dbReference>
<dbReference type="EC" id="2.5.1.74" evidence="8 9"/>
<feature type="transmembrane region" description="Helical" evidence="8">
    <location>
        <begin position="12"/>
        <end position="29"/>
    </location>
</feature>
<dbReference type="InterPro" id="IPR026046">
    <property type="entry name" value="UBIAD1"/>
</dbReference>
<dbReference type="CDD" id="cd13962">
    <property type="entry name" value="PT_UbiA_UBIAD1"/>
    <property type="match status" value="1"/>
</dbReference>
<evidence type="ECO:0000313" key="11">
    <source>
        <dbReference type="Proteomes" id="UP000182761"/>
    </source>
</evidence>
<feature type="transmembrane region" description="Helical" evidence="8">
    <location>
        <begin position="221"/>
        <end position="240"/>
    </location>
</feature>
<dbReference type="Pfam" id="PF01040">
    <property type="entry name" value="UbiA"/>
    <property type="match status" value="1"/>
</dbReference>
<sequence length="307" mass="34602">MKNWIEAARLRTLPLSLSGIILGSLLAKWKGDFDGIIFGLSCLTTILFQILSNFANDYGDGTKGTDNELRVGPSRAIQSGVITQHSMLRAIIITILLSLLSSVVLLWYTFIPNYKNEFFIFMGLGIACVLAAIFYTMGKKPYGYMGLGDVFVFIFFGLVSVLGSDFLYTKTFSWDNLLPASAIGLFSCAVLNLNNMRDIESDRVSNKKTLALRLGFQKAKYYQMVLMNLPFILGLIFLLIHQNEFVIKLESWSSLKPFLFFILFIPNTILRRKILYTQNAKDLDLYLKPTALLALFFSVFFGMGLSL</sequence>
<accession>A0A0X3ANC3</accession>
<feature type="transmembrane region" description="Helical" evidence="8">
    <location>
        <begin position="252"/>
        <end position="270"/>
    </location>
</feature>
<evidence type="ECO:0000256" key="5">
    <source>
        <dbReference type="ARBA" id="ARBA00022692"/>
    </source>
</evidence>
<evidence type="ECO:0000313" key="10">
    <source>
        <dbReference type="EMBL" id="CVK15864.1"/>
    </source>
</evidence>
<dbReference type="EMBL" id="FCOR01000003">
    <property type="protein sequence ID" value="CVK15864.1"/>
    <property type="molecule type" value="Genomic_DNA"/>
</dbReference>
<keyword evidence="6 8" id="KW-1133">Transmembrane helix</keyword>
<keyword evidence="2 8" id="KW-0474">Menaquinone biosynthesis</keyword>
<comment type="function">
    <text evidence="8">Conversion of 1,4-dihydroxy-2-naphthoate (DHNA) to demethylmenaquinone (DMK).</text>
</comment>
<dbReference type="AlphaFoldDB" id="A0A0X3ANC3"/>
<organism evidence="10 11">
    <name type="scientific">Apibacter mensalis</name>
    <dbReference type="NCBI Taxonomy" id="1586267"/>
    <lineage>
        <taxon>Bacteria</taxon>
        <taxon>Pseudomonadati</taxon>
        <taxon>Bacteroidota</taxon>
        <taxon>Flavobacteriia</taxon>
        <taxon>Flavobacteriales</taxon>
        <taxon>Weeksellaceae</taxon>
        <taxon>Apibacter</taxon>
    </lineage>
</organism>
<keyword evidence="11" id="KW-1185">Reference proteome</keyword>
<dbReference type="GO" id="GO:0009234">
    <property type="term" value="P:menaquinone biosynthetic process"/>
    <property type="evidence" value="ECO:0007669"/>
    <property type="project" value="UniProtKB-UniRule"/>
</dbReference>
<dbReference type="STRING" id="1586267.GCA_001418685_00699"/>
<evidence type="ECO:0000256" key="6">
    <source>
        <dbReference type="ARBA" id="ARBA00022989"/>
    </source>
</evidence>
<dbReference type="PIRSF" id="PIRSF005355">
    <property type="entry name" value="UBIAD1"/>
    <property type="match status" value="1"/>
</dbReference>
<keyword evidence="3 8" id="KW-1003">Cell membrane</keyword>
<dbReference type="PANTHER" id="PTHR13929">
    <property type="entry name" value="1,4-DIHYDROXY-2-NAPHTHOATE OCTAPRENYLTRANSFERASE"/>
    <property type="match status" value="1"/>
</dbReference>
<dbReference type="RefSeq" id="WP_055425084.1">
    <property type="nucleotide sequence ID" value="NZ_FCOR01000003.1"/>
</dbReference>
<comment type="similarity">
    <text evidence="8">Belongs to the MenA family. Type 1 subfamily.</text>
</comment>
<comment type="catalytic activity">
    <reaction evidence="8">
        <text>an all-trans-polyprenyl diphosphate + 1,4-dihydroxy-2-naphthoate + H(+) = a 2-demethylmenaquinol + CO2 + diphosphate</text>
        <dbReference type="Rhea" id="RHEA:26478"/>
        <dbReference type="Rhea" id="RHEA-COMP:9563"/>
        <dbReference type="Rhea" id="RHEA-COMP:9564"/>
        <dbReference type="ChEBI" id="CHEBI:11173"/>
        <dbReference type="ChEBI" id="CHEBI:15378"/>
        <dbReference type="ChEBI" id="CHEBI:16526"/>
        <dbReference type="ChEBI" id="CHEBI:33019"/>
        <dbReference type="ChEBI" id="CHEBI:55437"/>
        <dbReference type="ChEBI" id="CHEBI:58914"/>
        <dbReference type="EC" id="2.5.1.74"/>
    </reaction>
</comment>
<feature type="transmembrane region" description="Helical" evidence="8">
    <location>
        <begin position="142"/>
        <end position="164"/>
    </location>
</feature>
<comment type="pathway">
    <text evidence="8">Quinol/quinone metabolism; menaquinone biosynthesis; menaquinol from 1,4-dihydroxy-2-naphthoate: step 1/2.</text>
</comment>
<feature type="transmembrane region" description="Helical" evidence="8">
    <location>
        <begin position="285"/>
        <end position="305"/>
    </location>
</feature>
<dbReference type="NCBIfam" id="TIGR00751">
    <property type="entry name" value="menA"/>
    <property type="match status" value="1"/>
</dbReference>
<evidence type="ECO:0000256" key="1">
    <source>
        <dbReference type="ARBA" id="ARBA00004141"/>
    </source>
</evidence>
<evidence type="ECO:0000256" key="2">
    <source>
        <dbReference type="ARBA" id="ARBA00022428"/>
    </source>
</evidence>
<evidence type="ECO:0000256" key="9">
    <source>
        <dbReference type="NCBIfam" id="TIGR00751"/>
    </source>
</evidence>
<feature type="transmembrane region" description="Helical" evidence="8">
    <location>
        <begin position="35"/>
        <end position="55"/>
    </location>
</feature>
<gene>
    <name evidence="8" type="primary">menA</name>
    <name evidence="10" type="ORF">Ga0061079_103175</name>
</gene>
<proteinExistence type="inferred from homology"/>
<evidence type="ECO:0000256" key="7">
    <source>
        <dbReference type="ARBA" id="ARBA00023136"/>
    </source>
</evidence>
<protein>
    <recommendedName>
        <fullName evidence="8 9">1,4-dihydroxy-2-naphthoate octaprenyltransferase</fullName>
        <shortName evidence="8">DHNA-octaprenyltransferase</shortName>
        <ecNumber evidence="8 9">2.5.1.74</ecNumber>
    </recommendedName>
</protein>
<comment type="subcellular location">
    <subcellularLocation>
        <location evidence="8">Cell membrane</location>
        <topology evidence="8">Multi-pass membrane protein</topology>
    </subcellularLocation>
    <subcellularLocation>
        <location evidence="1">Membrane</location>
        <topology evidence="1">Multi-pass membrane protein</topology>
    </subcellularLocation>
</comment>